<dbReference type="EMBL" id="CAXAMN010013113">
    <property type="protein sequence ID" value="CAK9039956.1"/>
    <property type="molecule type" value="Genomic_DNA"/>
</dbReference>
<reference evidence="1 2" key="1">
    <citation type="submission" date="2024-02" db="EMBL/GenBank/DDBJ databases">
        <authorList>
            <person name="Chen Y."/>
            <person name="Shah S."/>
            <person name="Dougan E. K."/>
            <person name="Thang M."/>
            <person name="Chan C."/>
        </authorList>
    </citation>
    <scope>NUCLEOTIDE SEQUENCE [LARGE SCALE GENOMIC DNA]</scope>
</reference>
<evidence type="ECO:0000313" key="2">
    <source>
        <dbReference type="Proteomes" id="UP001642484"/>
    </source>
</evidence>
<dbReference type="Proteomes" id="UP001642484">
    <property type="component" value="Unassembled WGS sequence"/>
</dbReference>
<accession>A0ABP0LL95</accession>
<name>A0ABP0LL95_9DINO</name>
<evidence type="ECO:0000313" key="1">
    <source>
        <dbReference type="EMBL" id="CAK9039956.1"/>
    </source>
</evidence>
<comment type="caution">
    <text evidence="1">The sequence shown here is derived from an EMBL/GenBank/DDBJ whole genome shotgun (WGS) entry which is preliminary data.</text>
</comment>
<organism evidence="1 2">
    <name type="scientific">Durusdinium trenchii</name>
    <dbReference type="NCBI Taxonomy" id="1381693"/>
    <lineage>
        <taxon>Eukaryota</taxon>
        <taxon>Sar</taxon>
        <taxon>Alveolata</taxon>
        <taxon>Dinophyceae</taxon>
        <taxon>Suessiales</taxon>
        <taxon>Symbiodiniaceae</taxon>
        <taxon>Durusdinium</taxon>
    </lineage>
</organism>
<sequence>MSCDLARLKSASALRDWEESRAKNFSAWCKAARRLLDNLQASVQLGASQHAQLQLLLSQRSAADKAYAQALVRMPEQEGDVASERNFHLQPWAYRLRFTCQCSPLSGRGAPPRTYTCASG</sequence>
<protein>
    <submittedName>
        <fullName evidence="1">Uncharacterized protein</fullName>
    </submittedName>
</protein>
<proteinExistence type="predicted"/>
<gene>
    <name evidence="1" type="ORF">CCMP2556_LOCUS21591</name>
</gene>
<keyword evidence="2" id="KW-1185">Reference proteome</keyword>